<keyword evidence="2" id="KW-0719">Serine esterase</keyword>
<dbReference type="OrthoDB" id="3781271at2759"/>
<keyword evidence="3 8" id="KW-0732">Signal</keyword>
<dbReference type="InterPro" id="IPR054579">
    <property type="entry name" value="GCE-like_dom"/>
</dbReference>
<evidence type="ECO:0000256" key="3">
    <source>
        <dbReference type="ARBA" id="ARBA00022729"/>
    </source>
</evidence>
<evidence type="ECO:0000256" key="7">
    <source>
        <dbReference type="ARBA" id="ARBA00026105"/>
    </source>
</evidence>
<protein>
    <recommendedName>
        <fullName evidence="7">(4-O-methyl)-D-glucuronate--lignin esterase</fullName>
        <ecNumber evidence="7">3.1.1.117</ecNumber>
    </recommendedName>
</protein>
<comment type="catalytic activity">
    <reaction evidence="6">
        <text>a 4-O-methyl-alpha-D-glucuronosyl ester derivative + H2O = 4-O-methyl-alpha-D-glucuronate derivative + an alcohol + H(+)</text>
        <dbReference type="Rhea" id="RHEA:67452"/>
        <dbReference type="ChEBI" id="CHEBI:15377"/>
        <dbReference type="ChEBI" id="CHEBI:15378"/>
        <dbReference type="ChEBI" id="CHEBI:30879"/>
        <dbReference type="ChEBI" id="CHEBI:171667"/>
        <dbReference type="ChEBI" id="CHEBI:171668"/>
        <dbReference type="EC" id="3.1.1.117"/>
    </reaction>
    <physiologicalReaction direction="left-to-right" evidence="6">
        <dbReference type="Rhea" id="RHEA:67453"/>
    </physiologicalReaction>
</comment>
<evidence type="ECO:0000256" key="1">
    <source>
        <dbReference type="ARBA" id="ARBA00010092"/>
    </source>
</evidence>
<dbReference type="Proteomes" id="UP000469558">
    <property type="component" value="Unassembled WGS sequence"/>
</dbReference>
<dbReference type="AlphaFoldDB" id="A0A8T9CEI6"/>
<feature type="signal peptide" evidence="8">
    <location>
        <begin position="1"/>
        <end position="32"/>
    </location>
</feature>
<dbReference type="Pfam" id="PF22244">
    <property type="entry name" value="GCE_fung"/>
    <property type="match status" value="1"/>
</dbReference>
<dbReference type="GO" id="GO:0052689">
    <property type="term" value="F:carboxylic ester hydrolase activity"/>
    <property type="evidence" value="ECO:0007669"/>
    <property type="project" value="UniProtKB-KW"/>
</dbReference>
<evidence type="ECO:0000313" key="11">
    <source>
        <dbReference type="Proteomes" id="UP000469558"/>
    </source>
</evidence>
<feature type="chain" id="PRO_5035839500" description="(4-O-methyl)-D-glucuronate--lignin esterase" evidence="8">
    <location>
        <begin position="33"/>
        <end position="411"/>
    </location>
</feature>
<dbReference type="Gene3D" id="3.40.50.1820">
    <property type="entry name" value="alpha/beta hydrolase"/>
    <property type="match status" value="1"/>
</dbReference>
<accession>A0A8T9CEI6</accession>
<dbReference type="SUPFAM" id="SSF53474">
    <property type="entry name" value="alpha/beta-Hydrolases"/>
    <property type="match status" value="1"/>
</dbReference>
<sequence length="411" mass="42623">MDGSGYEAIILVLFTMKCLIPSTVLLAGSVLAAPSPNKIFNRQAATCGLPTGYAPAVNAKLPDPFTSANGSKITTKAAWPCRQQEILADFAKWELGDKPPKPATVTGTVTTSKVTVSVTDSGKSTSFSCTVSIPSGAKAPYPAIITIGGASIPIPAGVATINFPNDQVAAQVGSSSRGSGLFYDVYGKSHNAGALTAWAWGVSRVIDVLEADTAKTFDTTKLGVTGCSRNGKGAFIVGALDDRIALTIPQESGSGGAACWRISDSQKASGANIQTAGEIVGENVWFSTLFNSYTSNTGKLPHDHHMLAALVSPRGLFVIENDIDWLGPVSTTGCMRTGREVYKALGVPDAMGFSLVGGHSHCVFPSAQQATLTAFIGKYLLGTTASTANVDVSTSSVTAAQYIDWTTPTLT</sequence>
<evidence type="ECO:0000256" key="2">
    <source>
        <dbReference type="ARBA" id="ARBA00022487"/>
    </source>
</evidence>
<comment type="similarity">
    <text evidence="1">Belongs to the carbohydrate esterase 15 (CE15) family.</text>
</comment>
<comment type="caution">
    <text evidence="10">The sequence shown here is derived from an EMBL/GenBank/DDBJ whole genome shotgun (WGS) entry which is preliminary data.</text>
</comment>
<keyword evidence="11" id="KW-1185">Reference proteome</keyword>
<evidence type="ECO:0000256" key="5">
    <source>
        <dbReference type="ARBA" id="ARBA00023185"/>
    </source>
</evidence>
<reference evidence="10 11" key="1">
    <citation type="submission" date="2018-05" db="EMBL/GenBank/DDBJ databases">
        <title>Genome sequencing and assembly of the regulated plant pathogen Lachnellula willkommii and related sister species for the development of diagnostic species identification markers.</title>
        <authorList>
            <person name="Giroux E."/>
            <person name="Bilodeau G."/>
        </authorList>
    </citation>
    <scope>NUCLEOTIDE SEQUENCE [LARGE SCALE GENOMIC DNA]</scope>
    <source>
        <strain evidence="10 11">CBS 268.59</strain>
    </source>
</reference>
<feature type="domain" description="4-O-methyl-glucuronoyl methylesterase-like" evidence="9">
    <location>
        <begin position="116"/>
        <end position="346"/>
    </location>
</feature>
<keyword evidence="4" id="KW-0378">Hydrolase</keyword>
<dbReference type="EC" id="3.1.1.117" evidence="7"/>
<organism evidence="10 11">
    <name type="scientific">Lachnellula suecica</name>
    <dbReference type="NCBI Taxonomy" id="602035"/>
    <lineage>
        <taxon>Eukaryota</taxon>
        <taxon>Fungi</taxon>
        <taxon>Dikarya</taxon>
        <taxon>Ascomycota</taxon>
        <taxon>Pezizomycotina</taxon>
        <taxon>Leotiomycetes</taxon>
        <taxon>Helotiales</taxon>
        <taxon>Lachnaceae</taxon>
        <taxon>Lachnellula</taxon>
    </lineage>
</organism>
<keyword evidence="5" id="KW-0439">Lignin degradation</keyword>
<dbReference type="GO" id="GO:0046274">
    <property type="term" value="P:lignin catabolic process"/>
    <property type="evidence" value="ECO:0007669"/>
    <property type="project" value="UniProtKB-KW"/>
</dbReference>
<dbReference type="InterPro" id="IPR029058">
    <property type="entry name" value="AB_hydrolase_fold"/>
</dbReference>
<name>A0A8T9CEI6_9HELO</name>
<proteinExistence type="inferred from homology"/>
<gene>
    <name evidence="10" type="primary">ge2</name>
    <name evidence="10" type="ORF">LSUE1_G001097</name>
</gene>
<evidence type="ECO:0000313" key="10">
    <source>
        <dbReference type="EMBL" id="TVY84205.1"/>
    </source>
</evidence>
<evidence type="ECO:0000259" key="9">
    <source>
        <dbReference type="Pfam" id="PF22244"/>
    </source>
</evidence>
<evidence type="ECO:0000256" key="6">
    <source>
        <dbReference type="ARBA" id="ARBA00024511"/>
    </source>
</evidence>
<evidence type="ECO:0000256" key="4">
    <source>
        <dbReference type="ARBA" id="ARBA00022801"/>
    </source>
</evidence>
<dbReference type="EMBL" id="QGMK01000104">
    <property type="protein sequence ID" value="TVY84205.1"/>
    <property type="molecule type" value="Genomic_DNA"/>
</dbReference>
<evidence type="ECO:0000256" key="8">
    <source>
        <dbReference type="SAM" id="SignalP"/>
    </source>
</evidence>